<evidence type="ECO:0000256" key="5">
    <source>
        <dbReference type="ARBA" id="ARBA00023143"/>
    </source>
</evidence>
<evidence type="ECO:0000256" key="3">
    <source>
        <dbReference type="ARBA" id="ARBA00005709"/>
    </source>
</evidence>
<keyword evidence="5" id="KW-0975">Bacterial flagellum</keyword>
<sequence>MRISTSQLFDRGINNILNGQGDLSDIQQRLASGKKLLRPSDDPVGASKVIRLTEELDQIKQFQRNNELLTAALKEQEAVMRNINDAVTNARTKAIQAGSGAMTPESRAAIGVEIAQIRDQVFDLMNSKNAAGEYIFAGYQSKSPAFVYDPSATGNKYYFQGDEGTTNYQLSPSVKIMGNDSGKSVFEDVFARFKSSIVGSTATDASLKISEQNDLDRFHQQNYDAVTPANNNFQIQINGAGNQVTVTNTGTLANLGTFNFTSGEPFTFNGMQFTIDGAPGDTVDFSLNPPEKKNLAQTLDDFFVALDNPDIAQQDFLTALDDAIIGMDNGLKALGAATSGIGGRLNVAGAVFESNLDLEIASKEARSVVQDVDYAQAVSDLSRQETALQAAQATFSRVTSLSLFDYVR</sequence>
<evidence type="ECO:0000313" key="8">
    <source>
        <dbReference type="EMBL" id="GAA0367018.1"/>
    </source>
</evidence>
<feature type="domain" description="Flagellin N-terminal" evidence="7">
    <location>
        <begin position="13"/>
        <end position="140"/>
    </location>
</feature>
<protein>
    <submittedName>
        <fullName evidence="8">Flagellar hook-associated protein FlgL</fullName>
    </submittedName>
</protein>
<gene>
    <name evidence="8" type="primary">flgL</name>
    <name evidence="8" type="ORF">GCM10009092_34240</name>
</gene>
<keyword evidence="8" id="KW-0969">Cilium</keyword>
<dbReference type="InterPro" id="IPR001492">
    <property type="entry name" value="Flagellin"/>
</dbReference>
<dbReference type="NCBIfam" id="TIGR02550">
    <property type="entry name" value="flagell_flgL"/>
    <property type="match status" value="1"/>
</dbReference>
<keyword evidence="8" id="KW-0966">Cell projection</keyword>
<dbReference type="Proteomes" id="UP001501757">
    <property type="component" value="Unassembled WGS sequence"/>
</dbReference>
<comment type="similarity">
    <text evidence="3">Belongs to the bacterial flagellin family.</text>
</comment>
<evidence type="ECO:0000256" key="6">
    <source>
        <dbReference type="SAM" id="Coils"/>
    </source>
</evidence>
<keyword evidence="9" id="KW-1185">Reference proteome</keyword>
<evidence type="ECO:0000256" key="2">
    <source>
        <dbReference type="ARBA" id="ARBA00004613"/>
    </source>
</evidence>
<dbReference type="PANTHER" id="PTHR42792">
    <property type="entry name" value="FLAGELLIN"/>
    <property type="match status" value="1"/>
</dbReference>
<evidence type="ECO:0000256" key="1">
    <source>
        <dbReference type="ARBA" id="ARBA00004365"/>
    </source>
</evidence>
<dbReference type="Gene3D" id="1.20.1330.10">
    <property type="entry name" value="f41 fragment of flagellin, N-terminal domain"/>
    <property type="match status" value="1"/>
</dbReference>
<reference evidence="9" key="1">
    <citation type="journal article" date="2019" name="Int. J. Syst. Evol. Microbiol.">
        <title>The Global Catalogue of Microorganisms (GCM) 10K type strain sequencing project: providing services to taxonomists for standard genome sequencing and annotation.</title>
        <authorList>
            <consortium name="The Broad Institute Genomics Platform"/>
            <consortium name="The Broad Institute Genome Sequencing Center for Infectious Disease"/>
            <person name="Wu L."/>
            <person name="Ma J."/>
        </authorList>
    </citation>
    <scope>NUCLEOTIDE SEQUENCE [LARGE SCALE GENOMIC DNA]</scope>
    <source>
        <strain evidence="9">JCM 13378</strain>
    </source>
</reference>
<evidence type="ECO:0000259" key="7">
    <source>
        <dbReference type="Pfam" id="PF00669"/>
    </source>
</evidence>
<dbReference type="SUPFAM" id="SSF64518">
    <property type="entry name" value="Phase 1 flagellin"/>
    <property type="match status" value="1"/>
</dbReference>
<dbReference type="InterPro" id="IPR001029">
    <property type="entry name" value="Flagellin_N"/>
</dbReference>
<dbReference type="Pfam" id="PF00669">
    <property type="entry name" value="Flagellin_N"/>
    <property type="match status" value="1"/>
</dbReference>
<keyword evidence="8" id="KW-0282">Flagellum</keyword>
<feature type="coiled-coil region" evidence="6">
    <location>
        <begin position="52"/>
        <end position="93"/>
    </location>
</feature>
<comment type="subcellular location">
    <subcellularLocation>
        <location evidence="1">Bacterial flagellum</location>
    </subcellularLocation>
    <subcellularLocation>
        <location evidence="2">Secreted</location>
    </subcellularLocation>
</comment>
<keyword evidence="4" id="KW-0964">Secreted</keyword>
<dbReference type="InterPro" id="IPR013384">
    <property type="entry name" value="Flagell_FlgL"/>
</dbReference>
<comment type="caution">
    <text evidence="8">The sequence shown here is derived from an EMBL/GenBank/DDBJ whole genome shotgun (WGS) entry which is preliminary data.</text>
</comment>
<dbReference type="PANTHER" id="PTHR42792:SF1">
    <property type="entry name" value="FLAGELLAR HOOK-ASSOCIATED PROTEIN 3"/>
    <property type="match status" value="1"/>
</dbReference>
<evidence type="ECO:0000256" key="4">
    <source>
        <dbReference type="ARBA" id="ARBA00022525"/>
    </source>
</evidence>
<evidence type="ECO:0000313" key="9">
    <source>
        <dbReference type="Proteomes" id="UP001501757"/>
    </source>
</evidence>
<accession>A0ABP3HFK0</accession>
<dbReference type="RefSeq" id="WP_343846562.1">
    <property type="nucleotide sequence ID" value="NZ_BAAAEI010000021.1"/>
</dbReference>
<name>A0ABP3HFK0_9ALTE</name>
<keyword evidence="6" id="KW-0175">Coiled coil</keyword>
<dbReference type="EMBL" id="BAAAEI010000021">
    <property type="protein sequence ID" value="GAA0367018.1"/>
    <property type="molecule type" value="Genomic_DNA"/>
</dbReference>
<proteinExistence type="inferred from homology"/>
<organism evidence="8 9">
    <name type="scientific">Bowmanella denitrificans</name>
    <dbReference type="NCBI Taxonomy" id="366582"/>
    <lineage>
        <taxon>Bacteria</taxon>
        <taxon>Pseudomonadati</taxon>
        <taxon>Pseudomonadota</taxon>
        <taxon>Gammaproteobacteria</taxon>
        <taxon>Alteromonadales</taxon>
        <taxon>Alteromonadaceae</taxon>
        <taxon>Bowmanella</taxon>
    </lineage>
</organism>